<keyword evidence="1" id="KW-0614">Plasmid</keyword>
<dbReference type="EMBL" id="CP099584">
    <property type="protein sequence ID" value="USS44125.1"/>
    <property type="molecule type" value="Genomic_DNA"/>
</dbReference>
<proteinExistence type="predicted"/>
<name>A0ABY5BC81_BURGL</name>
<evidence type="ECO:0000313" key="1">
    <source>
        <dbReference type="EMBL" id="USS44125.1"/>
    </source>
</evidence>
<reference evidence="1" key="1">
    <citation type="submission" date="2022-06" db="EMBL/GenBank/DDBJ databases">
        <title>Draft genome sequence of Burkholderia glumae strain GR20004 isolated from rice panicle showing bacterial panicle blight.</title>
        <authorList>
            <person name="Choi S.Y."/>
            <person name="Lee Y.H."/>
        </authorList>
    </citation>
    <scope>NUCLEOTIDE SEQUENCE</scope>
    <source>
        <strain evidence="1">GR20004</strain>
        <plasmid evidence="1">unnamed1</plasmid>
    </source>
</reference>
<sequence>MNEHFVCVGIEIETQRCIGVDFCRDEEQLRWKADMYRRDFGPGYLIIEHPSRGDSLASAAVEVMAMACERSALDAAHAALSK</sequence>
<protein>
    <submittedName>
        <fullName evidence="1">Uncharacterized protein</fullName>
    </submittedName>
</protein>
<organism evidence="1 2">
    <name type="scientific">Burkholderia glumae</name>
    <name type="common">Pseudomonas glumae</name>
    <dbReference type="NCBI Taxonomy" id="337"/>
    <lineage>
        <taxon>Bacteria</taxon>
        <taxon>Pseudomonadati</taxon>
        <taxon>Pseudomonadota</taxon>
        <taxon>Betaproteobacteria</taxon>
        <taxon>Burkholderiales</taxon>
        <taxon>Burkholderiaceae</taxon>
        <taxon>Burkholderia</taxon>
    </lineage>
</organism>
<dbReference type="Proteomes" id="UP001056386">
    <property type="component" value="Plasmid unnamed1"/>
</dbReference>
<accession>A0ABY5BC81</accession>
<gene>
    <name evidence="1" type="ORF">NFI99_12600</name>
</gene>
<evidence type="ECO:0000313" key="2">
    <source>
        <dbReference type="Proteomes" id="UP001056386"/>
    </source>
</evidence>
<keyword evidence="2" id="KW-1185">Reference proteome</keyword>
<dbReference type="RefSeq" id="WP_252836568.1">
    <property type="nucleotide sequence ID" value="NZ_CP099584.1"/>
</dbReference>
<geneLocation type="plasmid" evidence="1 2">
    <name>unnamed1</name>
</geneLocation>